<gene>
    <name evidence="15" type="primary">8230690</name>
    <name evidence="14" type="ORF">Phum_PHUM238930</name>
</gene>
<dbReference type="CTD" id="8230690"/>
<dbReference type="EMBL" id="DS235219">
    <property type="protein sequence ID" value="EEB13418.1"/>
    <property type="molecule type" value="Genomic_DNA"/>
</dbReference>
<dbReference type="Pfam" id="PF00097">
    <property type="entry name" value="zf-C3HC4"/>
    <property type="match status" value="1"/>
</dbReference>
<dbReference type="Gene3D" id="3.30.40.10">
    <property type="entry name" value="Zinc/RING finger domain, C3HC4 (zinc finger)"/>
    <property type="match status" value="1"/>
</dbReference>
<dbReference type="PROSITE" id="PS00518">
    <property type="entry name" value="ZF_RING_1"/>
    <property type="match status" value="1"/>
</dbReference>
<dbReference type="InterPro" id="IPR010652">
    <property type="entry name" value="DUF1232"/>
</dbReference>
<dbReference type="InterPro" id="IPR001841">
    <property type="entry name" value="Znf_RING"/>
</dbReference>
<keyword evidence="4" id="KW-0479">Metal-binding</keyword>
<dbReference type="EnsemblMetazoa" id="PHUM238930-RA">
    <property type="protein sequence ID" value="PHUM238930-PA"/>
    <property type="gene ID" value="PHUM238930"/>
</dbReference>
<dbReference type="SMART" id="SM00184">
    <property type="entry name" value="RING"/>
    <property type="match status" value="1"/>
</dbReference>
<dbReference type="OrthoDB" id="9049620at2759"/>
<feature type="transmembrane region" description="Helical" evidence="12">
    <location>
        <begin position="208"/>
        <end position="231"/>
    </location>
</feature>
<keyword evidence="5 11" id="KW-0863">Zinc-finger</keyword>
<proteinExistence type="predicted"/>
<dbReference type="KEGG" id="phu:Phum_PHUM238930"/>
<dbReference type="AlphaFoldDB" id="E0VJ62"/>
<evidence type="ECO:0000256" key="5">
    <source>
        <dbReference type="ARBA" id="ARBA00022771"/>
    </source>
</evidence>
<dbReference type="InterPro" id="IPR013083">
    <property type="entry name" value="Znf_RING/FYVE/PHD"/>
</dbReference>
<accession>E0VJ62</accession>
<evidence type="ECO:0000256" key="12">
    <source>
        <dbReference type="SAM" id="Phobius"/>
    </source>
</evidence>
<evidence type="ECO:0000256" key="3">
    <source>
        <dbReference type="ARBA" id="ARBA00022692"/>
    </source>
</evidence>
<keyword evidence="16" id="KW-1185">Reference proteome</keyword>
<evidence type="ECO:0000259" key="13">
    <source>
        <dbReference type="PROSITE" id="PS50089"/>
    </source>
</evidence>
<dbReference type="Pfam" id="PF06803">
    <property type="entry name" value="DUF1232"/>
    <property type="match status" value="1"/>
</dbReference>
<evidence type="ECO:0000256" key="6">
    <source>
        <dbReference type="ARBA" id="ARBA00022833"/>
    </source>
</evidence>
<dbReference type="GO" id="GO:0012505">
    <property type="term" value="C:endomembrane system"/>
    <property type="evidence" value="ECO:0007669"/>
    <property type="project" value="UniProtKB-SubCell"/>
</dbReference>
<dbReference type="UniPathway" id="UPA00143"/>
<dbReference type="GO" id="GO:0016567">
    <property type="term" value="P:protein ubiquitination"/>
    <property type="evidence" value="ECO:0007669"/>
    <property type="project" value="UniProtKB-UniPathway"/>
</dbReference>
<dbReference type="PANTHER" id="PTHR22894">
    <property type="entry name" value="RING-TYPE DOMAIN-CONTAINING PROTEIN"/>
    <property type="match status" value="1"/>
</dbReference>
<evidence type="ECO:0000256" key="7">
    <source>
        <dbReference type="ARBA" id="ARBA00022989"/>
    </source>
</evidence>
<dbReference type="STRING" id="121224.E0VJ62"/>
<dbReference type="PANTHER" id="PTHR22894:SF5">
    <property type="entry name" value="RING-TYPE DOMAIN-CONTAINING PROTEIN"/>
    <property type="match status" value="1"/>
</dbReference>
<evidence type="ECO:0000256" key="4">
    <source>
        <dbReference type="ARBA" id="ARBA00022723"/>
    </source>
</evidence>
<dbReference type="InParanoid" id="E0VJ62"/>
<dbReference type="GO" id="GO:0008270">
    <property type="term" value="F:zinc ion binding"/>
    <property type="evidence" value="ECO:0007669"/>
    <property type="project" value="UniProtKB-KW"/>
</dbReference>
<dbReference type="InterPro" id="IPR017907">
    <property type="entry name" value="Znf_RING_CS"/>
</dbReference>
<evidence type="ECO:0000256" key="8">
    <source>
        <dbReference type="ARBA" id="ARBA00023136"/>
    </source>
</evidence>
<feature type="transmembrane region" description="Helical" evidence="12">
    <location>
        <begin position="13"/>
        <end position="31"/>
    </location>
</feature>
<evidence type="ECO:0000313" key="15">
    <source>
        <dbReference type="EnsemblMetazoa" id="PHUM238930-PA"/>
    </source>
</evidence>
<evidence type="ECO:0000256" key="11">
    <source>
        <dbReference type="PROSITE-ProRule" id="PRU00175"/>
    </source>
</evidence>
<dbReference type="Proteomes" id="UP000009046">
    <property type="component" value="Unassembled WGS sequence"/>
</dbReference>
<protein>
    <recommendedName>
        <fullName evidence="2">E3 ubiquitin-protein ligase RNF170</fullName>
    </recommendedName>
    <alternativeName>
        <fullName evidence="10">RING finger protein 170</fullName>
    </alternativeName>
    <alternativeName>
        <fullName evidence="9">RING-type E3 ubiquitin transferase RNF170</fullName>
    </alternativeName>
</protein>
<reference evidence="14" key="2">
    <citation type="submission" date="2007-04" db="EMBL/GenBank/DDBJ databases">
        <title>The genome of the human body louse.</title>
        <authorList>
            <consortium name="The Human Body Louse Genome Consortium"/>
            <person name="Kirkness E."/>
            <person name="Walenz B."/>
            <person name="Hass B."/>
            <person name="Bruggner R."/>
            <person name="Strausberg R."/>
        </authorList>
    </citation>
    <scope>NUCLEOTIDE SEQUENCE</scope>
    <source>
        <strain evidence="14">USDA</strain>
    </source>
</reference>
<evidence type="ECO:0000313" key="14">
    <source>
        <dbReference type="EMBL" id="EEB13418.1"/>
    </source>
</evidence>
<evidence type="ECO:0000256" key="10">
    <source>
        <dbReference type="ARBA" id="ARBA00031107"/>
    </source>
</evidence>
<keyword evidence="6" id="KW-0862">Zinc</keyword>
<organism>
    <name type="scientific">Pediculus humanus subsp. corporis</name>
    <name type="common">Body louse</name>
    <dbReference type="NCBI Taxonomy" id="121224"/>
    <lineage>
        <taxon>Eukaryota</taxon>
        <taxon>Metazoa</taxon>
        <taxon>Ecdysozoa</taxon>
        <taxon>Arthropoda</taxon>
        <taxon>Hexapoda</taxon>
        <taxon>Insecta</taxon>
        <taxon>Pterygota</taxon>
        <taxon>Neoptera</taxon>
        <taxon>Paraneoptera</taxon>
        <taxon>Psocodea</taxon>
        <taxon>Troctomorpha</taxon>
        <taxon>Phthiraptera</taxon>
        <taxon>Anoplura</taxon>
        <taxon>Pediculidae</taxon>
        <taxon>Pediculus</taxon>
    </lineage>
</organism>
<dbReference type="GeneID" id="8230690"/>
<dbReference type="InterPro" id="IPR018957">
    <property type="entry name" value="Znf_C3HC4_RING-type"/>
</dbReference>
<dbReference type="eggNOG" id="KOG2164">
    <property type="taxonomic scope" value="Eukaryota"/>
</dbReference>
<sequence length="244" mass="28050">MANFIITGVDDKVLITVCCATVIFIISIILLSSRFQNFLNQHIRSSTDISENHHSFDNEVCPICFGVHRFAIETNCGHKFCGSCVRTYLTQSSAFLSFSNRMSCPLCRQDVNILLLCFTSEENTLISYLEERNTVERFVHEYNIHFGRGSQTWWSYLRDSPVLLKHMLFDFFTFGGLVLTFRLRVIICCLSAIVYFLSPFDLLPEAVIGVFGFIDDILVFVLCISYVSIIYQRLIIRRATINVQ</sequence>
<dbReference type="VEuPathDB" id="VectorBase:PHUM238930"/>
<name>E0VJ62_PEDHC</name>
<dbReference type="OMA" id="NGLMIMF"/>
<keyword evidence="8 12" id="KW-0472">Membrane</keyword>
<reference evidence="14" key="1">
    <citation type="submission" date="2007-04" db="EMBL/GenBank/DDBJ databases">
        <title>Annotation of Pediculus humanus corporis strain USDA.</title>
        <authorList>
            <person name="Kirkness E."/>
            <person name="Hannick L."/>
            <person name="Hass B."/>
            <person name="Bruggner R."/>
            <person name="Lawson D."/>
            <person name="Bidwell S."/>
            <person name="Joardar V."/>
            <person name="Caler E."/>
            <person name="Walenz B."/>
            <person name="Inman J."/>
            <person name="Schobel S."/>
            <person name="Galinsky K."/>
            <person name="Amedeo P."/>
            <person name="Strausberg R."/>
        </authorList>
    </citation>
    <scope>NUCLEOTIDE SEQUENCE</scope>
    <source>
        <strain evidence="14">USDA</strain>
    </source>
</reference>
<evidence type="ECO:0000256" key="2">
    <source>
        <dbReference type="ARBA" id="ARBA00014068"/>
    </source>
</evidence>
<evidence type="ECO:0000256" key="9">
    <source>
        <dbReference type="ARBA" id="ARBA00030110"/>
    </source>
</evidence>
<dbReference type="InterPro" id="IPR038896">
    <property type="entry name" value="RNF170"/>
</dbReference>
<feature type="domain" description="RING-type" evidence="13">
    <location>
        <begin position="61"/>
        <end position="108"/>
    </location>
</feature>
<dbReference type="HOGENOM" id="CLU_072335_2_0_1"/>
<dbReference type="PROSITE" id="PS50089">
    <property type="entry name" value="ZF_RING_2"/>
    <property type="match status" value="1"/>
</dbReference>
<reference evidence="15" key="3">
    <citation type="submission" date="2021-02" db="UniProtKB">
        <authorList>
            <consortium name="EnsemblMetazoa"/>
        </authorList>
    </citation>
    <scope>IDENTIFICATION</scope>
    <source>
        <strain evidence="15">USDA</strain>
    </source>
</reference>
<keyword evidence="7 12" id="KW-1133">Transmembrane helix</keyword>
<dbReference type="EMBL" id="AAZO01002771">
    <property type="status" value="NOT_ANNOTATED_CDS"/>
    <property type="molecule type" value="Genomic_DNA"/>
</dbReference>
<feature type="transmembrane region" description="Helical" evidence="12">
    <location>
        <begin position="168"/>
        <end position="196"/>
    </location>
</feature>
<dbReference type="RefSeq" id="XP_002426156.1">
    <property type="nucleotide sequence ID" value="XM_002426111.1"/>
</dbReference>
<dbReference type="GO" id="GO:0061630">
    <property type="term" value="F:ubiquitin protein ligase activity"/>
    <property type="evidence" value="ECO:0007669"/>
    <property type="project" value="InterPro"/>
</dbReference>
<dbReference type="SUPFAM" id="SSF57850">
    <property type="entry name" value="RING/U-box"/>
    <property type="match status" value="1"/>
</dbReference>
<evidence type="ECO:0000313" key="16">
    <source>
        <dbReference type="Proteomes" id="UP000009046"/>
    </source>
</evidence>
<keyword evidence="3 12" id="KW-0812">Transmembrane</keyword>
<evidence type="ECO:0000256" key="1">
    <source>
        <dbReference type="ARBA" id="ARBA00004127"/>
    </source>
</evidence>
<comment type="subcellular location">
    <subcellularLocation>
        <location evidence="1">Endomembrane system</location>
        <topology evidence="1">Multi-pass membrane protein</topology>
    </subcellularLocation>
</comment>